<name>X1QGK8_9ZZZZ</name>
<dbReference type="InterPro" id="IPR027417">
    <property type="entry name" value="P-loop_NTPase"/>
</dbReference>
<organism evidence="1">
    <name type="scientific">marine sediment metagenome</name>
    <dbReference type="NCBI Taxonomy" id="412755"/>
    <lineage>
        <taxon>unclassified sequences</taxon>
        <taxon>metagenomes</taxon>
        <taxon>ecological metagenomes</taxon>
    </lineage>
</organism>
<dbReference type="EMBL" id="BARV01027892">
    <property type="protein sequence ID" value="GAI42409.1"/>
    <property type="molecule type" value="Genomic_DNA"/>
</dbReference>
<reference evidence="1" key="1">
    <citation type="journal article" date="2014" name="Front. Microbiol.">
        <title>High frequency of phylogenetically diverse reductive dehalogenase-homologous genes in deep subseafloor sedimentary metagenomes.</title>
        <authorList>
            <person name="Kawai M."/>
            <person name="Futagami T."/>
            <person name="Toyoda A."/>
            <person name="Takaki Y."/>
            <person name="Nishi S."/>
            <person name="Hori S."/>
            <person name="Arai W."/>
            <person name="Tsubouchi T."/>
            <person name="Morono Y."/>
            <person name="Uchiyama I."/>
            <person name="Ito T."/>
            <person name="Fujiyama A."/>
            <person name="Inagaki F."/>
            <person name="Takami H."/>
        </authorList>
    </citation>
    <scope>NUCLEOTIDE SEQUENCE</scope>
    <source>
        <strain evidence="1">Expedition CK06-06</strain>
    </source>
</reference>
<proteinExistence type="predicted"/>
<protein>
    <recommendedName>
        <fullName evidence="2">tRNA (Adenosine(37)-N6)-dimethylallyltransferase MiaA</fullName>
    </recommendedName>
</protein>
<gene>
    <name evidence="1" type="ORF">S06H3_44782</name>
</gene>
<dbReference type="Gene3D" id="3.40.50.300">
    <property type="entry name" value="P-loop containing nucleotide triphosphate hydrolases"/>
    <property type="match status" value="1"/>
</dbReference>
<sequence length="38" mass="3699">MQAPHGAIPLLVIAGPTATGKTEAAIMVARAVGGEIVS</sequence>
<dbReference type="Pfam" id="PF01745">
    <property type="entry name" value="IPT"/>
    <property type="match status" value="1"/>
</dbReference>
<comment type="caution">
    <text evidence="1">The sequence shown here is derived from an EMBL/GenBank/DDBJ whole genome shotgun (WGS) entry which is preliminary data.</text>
</comment>
<dbReference type="AlphaFoldDB" id="X1QGK8"/>
<feature type="non-terminal residue" evidence="1">
    <location>
        <position position="38"/>
    </location>
</feature>
<evidence type="ECO:0000313" key="1">
    <source>
        <dbReference type="EMBL" id="GAI42409.1"/>
    </source>
</evidence>
<evidence type="ECO:0008006" key="2">
    <source>
        <dbReference type="Google" id="ProtNLM"/>
    </source>
</evidence>
<accession>X1QGK8</accession>